<keyword evidence="1" id="KW-0805">Transcription regulation</keyword>
<dbReference type="SUPFAM" id="SSF46894">
    <property type="entry name" value="C-terminal effector domain of the bipartite response regulators"/>
    <property type="match status" value="1"/>
</dbReference>
<evidence type="ECO:0000256" key="3">
    <source>
        <dbReference type="ARBA" id="ARBA00023163"/>
    </source>
</evidence>
<dbReference type="PROSITE" id="PS00622">
    <property type="entry name" value="HTH_LUXR_1"/>
    <property type="match status" value="1"/>
</dbReference>
<dbReference type="PRINTS" id="PR00038">
    <property type="entry name" value="HTHLUXR"/>
</dbReference>
<dbReference type="EMBL" id="JAVREM010000010">
    <property type="protein sequence ID" value="MDT0319000.1"/>
    <property type="molecule type" value="Genomic_DNA"/>
</dbReference>
<dbReference type="InterPro" id="IPR000792">
    <property type="entry name" value="Tscrpt_reg_LuxR_C"/>
</dbReference>
<keyword evidence="3" id="KW-0804">Transcription</keyword>
<dbReference type="SMART" id="SM00421">
    <property type="entry name" value="HTH_LUXR"/>
    <property type="match status" value="1"/>
</dbReference>
<protein>
    <submittedName>
        <fullName evidence="5">Response regulator transcription factor</fullName>
    </submittedName>
</protein>
<dbReference type="PANTHER" id="PTHR44688">
    <property type="entry name" value="DNA-BINDING TRANSCRIPTIONAL ACTIVATOR DEVR_DOSR"/>
    <property type="match status" value="1"/>
</dbReference>
<evidence type="ECO:0000259" key="4">
    <source>
        <dbReference type="PROSITE" id="PS50043"/>
    </source>
</evidence>
<comment type="caution">
    <text evidence="5">The sequence shown here is derived from an EMBL/GenBank/DDBJ whole genome shotgun (WGS) entry which is preliminary data.</text>
</comment>
<keyword evidence="6" id="KW-1185">Reference proteome</keyword>
<dbReference type="PANTHER" id="PTHR44688:SF16">
    <property type="entry name" value="DNA-BINDING TRANSCRIPTIONAL ACTIVATOR DEVR_DOSR"/>
    <property type="match status" value="1"/>
</dbReference>
<feature type="domain" description="HTH luxR-type" evidence="4">
    <location>
        <begin position="144"/>
        <end position="209"/>
    </location>
</feature>
<dbReference type="CDD" id="cd06170">
    <property type="entry name" value="LuxR_C_like"/>
    <property type="match status" value="1"/>
</dbReference>
<evidence type="ECO:0000313" key="5">
    <source>
        <dbReference type="EMBL" id="MDT0319000.1"/>
    </source>
</evidence>
<sequence length="211" mass="22158">MIRLLLVHDDNLLRCALASLLAVERDIEVAAASWREVVPPDAPAHSADAWLVDTDCAGFAALTAEDPVVAGGGVGHRGEGGGGRAPGLVVLAPTGRPGLLHRAFTAGALGFVSKGARPACLLDAIRSVVRGSRYVDDALAFDFFSATHMPLTPRELNVLSLAADGAPVPEIAERLWLAEGTVRNYLAAIIRKTGARNRVDAIRISRSAGWV</sequence>
<dbReference type="PROSITE" id="PS50043">
    <property type="entry name" value="HTH_LUXR_2"/>
    <property type="match status" value="1"/>
</dbReference>
<dbReference type="SUPFAM" id="SSF52172">
    <property type="entry name" value="CheY-like"/>
    <property type="match status" value="1"/>
</dbReference>
<name>A0ABU2LN30_9ACTN</name>
<dbReference type="InterPro" id="IPR016032">
    <property type="entry name" value="Sig_transdc_resp-reg_C-effctor"/>
</dbReference>
<evidence type="ECO:0000313" key="6">
    <source>
        <dbReference type="Proteomes" id="UP001183420"/>
    </source>
</evidence>
<dbReference type="Proteomes" id="UP001183420">
    <property type="component" value="Unassembled WGS sequence"/>
</dbReference>
<gene>
    <name evidence="5" type="ORF">RNC47_11705</name>
</gene>
<dbReference type="RefSeq" id="WP_311598019.1">
    <property type="nucleotide sequence ID" value="NZ_JAVREM010000010.1"/>
</dbReference>
<organism evidence="5 6">
    <name type="scientific">Streptomyces millisiae</name>
    <dbReference type="NCBI Taxonomy" id="3075542"/>
    <lineage>
        <taxon>Bacteria</taxon>
        <taxon>Bacillati</taxon>
        <taxon>Actinomycetota</taxon>
        <taxon>Actinomycetes</taxon>
        <taxon>Kitasatosporales</taxon>
        <taxon>Streptomycetaceae</taxon>
        <taxon>Streptomyces</taxon>
    </lineage>
</organism>
<dbReference type="Pfam" id="PF00196">
    <property type="entry name" value="GerE"/>
    <property type="match status" value="1"/>
</dbReference>
<dbReference type="Gene3D" id="3.40.50.2300">
    <property type="match status" value="1"/>
</dbReference>
<accession>A0ABU2LN30</accession>
<keyword evidence="2" id="KW-0238">DNA-binding</keyword>
<evidence type="ECO:0000256" key="2">
    <source>
        <dbReference type="ARBA" id="ARBA00023125"/>
    </source>
</evidence>
<proteinExistence type="predicted"/>
<dbReference type="InterPro" id="IPR011006">
    <property type="entry name" value="CheY-like_superfamily"/>
</dbReference>
<dbReference type="InterPro" id="IPR036388">
    <property type="entry name" value="WH-like_DNA-bd_sf"/>
</dbReference>
<dbReference type="Gene3D" id="1.10.10.10">
    <property type="entry name" value="Winged helix-like DNA-binding domain superfamily/Winged helix DNA-binding domain"/>
    <property type="match status" value="1"/>
</dbReference>
<reference evidence="6" key="1">
    <citation type="submission" date="2023-07" db="EMBL/GenBank/DDBJ databases">
        <title>30 novel species of actinomycetes from the DSMZ collection.</title>
        <authorList>
            <person name="Nouioui I."/>
        </authorList>
    </citation>
    <scope>NUCLEOTIDE SEQUENCE [LARGE SCALE GENOMIC DNA]</scope>
    <source>
        <strain evidence="6">DSM 44918</strain>
    </source>
</reference>
<evidence type="ECO:0000256" key="1">
    <source>
        <dbReference type="ARBA" id="ARBA00023015"/>
    </source>
</evidence>